<dbReference type="NCBIfam" id="NF004281">
    <property type="entry name" value="PRK05690.1"/>
    <property type="match status" value="1"/>
</dbReference>
<evidence type="ECO:0000256" key="9">
    <source>
        <dbReference type="ARBA" id="ARBA00066884"/>
    </source>
</evidence>
<evidence type="ECO:0000256" key="4">
    <source>
        <dbReference type="ARBA" id="ARBA00022741"/>
    </source>
</evidence>
<reference evidence="15 16" key="1">
    <citation type="submission" date="2019-02" db="EMBL/GenBank/DDBJ databases">
        <title>Prokaryotic population dynamics and viral predation in marine succession experiment using metagenomics: the confinement effect.</title>
        <authorList>
            <person name="Haro-Moreno J.M."/>
            <person name="Rodriguez-Valera F."/>
            <person name="Lopez-Perez M."/>
        </authorList>
    </citation>
    <scope>NUCLEOTIDE SEQUENCE [LARGE SCALE GENOMIC DNA]</scope>
    <source>
        <strain evidence="15">MED-G157</strain>
    </source>
</reference>
<evidence type="ECO:0000256" key="13">
    <source>
        <dbReference type="ARBA" id="ARBA00078531"/>
    </source>
</evidence>
<feature type="domain" description="THIF-type NAD/FAD binding fold" evidence="14">
    <location>
        <begin position="9"/>
        <end position="244"/>
    </location>
</feature>
<evidence type="ECO:0000313" key="15">
    <source>
        <dbReference type="EMBL" id="RZO76484.1"/>
    </source>
</evidence>
<evidence type="ECO:0000256" key="11">
    <source>
        <dbReference type="ARBA" id="ARBA00075110"/>
    </source>
</evidence>
<evidence type="ECO:0000256" key="7">
    <source>
        <dbReference type="ARBA" id="ARBA00055169"/>
    </source>
</evidence>
<dbReference type="GO" id="GO:0008146">
    <property type="term" value="F:sulfotransferase activity"/>
    <property type="evidence" value="ECO:0007669"/>
    <property type="project" value="TreeGrafter"/>
</dbReference>
<evidence type="ECO:0000256" key="12">
    <source>
        <dbReference type="ARBA" id="ARBA00075328"/>
    </source>
</evidence>
<evidence type="ECO:0000313" key="16">
    <source>
        <dbReference type="Proteomes" id="UP000316199"/>
    </source>
</evidence>
<dbReference type="GO" id="GO:0005829">
    <property type="term" value="C:cytosol"/>
    <property type="evidence" value="ECO:0007669"/>
    <property type="project" value="TreeGrafter"/>
</dbReference>
<dbReference type="FunFam" id="3.40.50.720:FF:000033">
    <property type="entry name" value="Adenylyltransferase and sulfurtransferase MOCS3"/>
    <property type="match status" value="1"/>
</dbReference>
<evidence type="ECO:0000256" key="5">
    <source>
        <dbReference type="ARBA" id="ARBA00022840"/>
    </source>
</evidence>
<comment type="similarity">
    <text evidence="2">Belongs to the HesA/MoeB/ThiF family.</text>
</comment>
<evidence type="ECO:0000256" key="8">
    <source>
        <dbReference type="ARBA" id="ARBA00063809"/>
    </source>
</evidence>
<dbReference type="Proteomes" id="UP000316199">
    <property type="component" value="Unassembled WGS sequence"/>
</dbReference>
<keyword evidence="4" id="KW-0547">Nucleotide-binding</keyword>
<keyword evidence="15" id="KW-0548">Nucleotidyltransferase</keyword>
<dbReference type="InterPro" id="IPR000594">
    <property type="entry name" value="ThiF_NAD_FAD-bd"/>
</dbReference>
<keyword evidence="5" id="KW-0067">ATP-binding</keyword>
<evidence type="ECO:0000256" key="1">
    <source>
        <dbReference type="ARBA" id="ARBA00005046"/>
    </source>
</evidence>
<comment type="catalytic activity">
    <reaction evidence="6">
        <text>[molybdopterin-synthase sulfur-carrier protein]-C-terminal Gly-Gly + ATP + H(+) = [molybdopterin-synthase sulfur-carrier protein]-C-terminal Gly-Gly-AMP + diphosphate</text>
        <dbReference type="Rhea" id="RHEA:43616"/>
        <dbReference type="Rhea" id="RHEA-COMP:12159"/>
        <dbReference type="Rhea" id="RHEA-COMP:12202"/>
        <dbReference type="ChEBI" id="CHEBI:15378"/>
        <dbReference type="ChEBI" id="CHEBI:30616"/>
        <dbReference type="ChEBI" id="CHEBI:33019"/>
        <dbReference type="ChEBI" id="CHEBI:90618"/>
        <dbReference type="ChEBI" id="CHEBI:90778"/>
        <dbReference type="EC" id="2.7.7.80"/>
    </reaction>
</comment>
<comment type="caution">
    <text evidence="15">The sequence shown here is derived from an EMBL/GenBank/DDBJ whole genome shotgun (WGS) entry which is preliminary data.</text>
</comment>
<dbReference type="Pfam" id="PF00899">
    <property type="entry name" value="ThiF"/>
    <property type="match status" value="1"/>
</dbReference>
<dbReference type="SUPFAM" id="SSF69572">
    <property type="entry name" value="Activating enzymes of the ubiquitin-like proteins"/>
    <property type="match status" value="1"/>
</dbReference>
<comment type="pathway">
    <text evidence="1">Cofactor biosynthesis; molybdopterin biosynthesis.</text>
</comment>
<comment type="function">
    <text evidence="7">Catalyzes the adenylation by ATP of the carboxyl group of the C-terminal glycine of sulfur carrier protein MoaD.</text>
</comment>
<keyword evidence="3 15" id="KW-0808">Transferase</keyword>
<dbReference type="GO" id="GO:0061605">
    <property type="term" value="F:molybdopterin-synthase adenylyltransferase activity"/>
    <property type="evidence" value="ECO:0007669"/>
    <property type="project" value="UniProtKB-EC"/>
</dbReference>
<dbReference type="PANTHER" id="PTHR10953:SF194">
    <property type="entry name" value="MOLYBDOPTERIN-SYNTHASE ADENYLYLTRANSFERASE"/>
    <property type="match status" value="1"/>
</dbReference>
<dbReference type="PANTHER" id="PTHR10953">
    <property type="entry name" value="UBIQUITIN-ACTIVATING ENZYME E1"/>
    <property type="match status" value="1"/>
</dbReference>
<evidence type="ECO:0000256" key="10">
    <source>
        <dbReference type="ARBA" id="ARBA00073635"/>
    </source>
</evidence>
<dbReference type="GO" id="GO:0004792">
    <property type="term" value="F:thiosulfate-cyanide sulfurtransferase activity"/>
    <property type="evidence" value="ECO:0007669"/>
    <property type="project" value="TreeGrafter"/>
</dbReference>
<dbReference type="GO" id="GO:0005524">
    <property type="term" value="F:ATP binding"/>
    <property type="evidence" value="ECO:0007669"/>
    <property type="project" value="UniProtKB-KW"/>
</dbReference>
<dbReference type="GO" id="GO:0008641">
    <property type="term" value="F:ubiquitin-like modifier activating enzyme activity"/>
    <property type="evidence" value="ECO:0007669"/>
    <property type="project" value="InterPro"/>
</dbReference>
<dbReference type="EMBL" id="SHAG01000011">
    <property type="protein sequence ID" value="RZO76484.1"/>
    <property type="molecule type" value="Genomic_DNA"/>
</dbReference>
<evidence type="ECO:0000256" key="3">
    <source>
        <dbReference type="ARBA" id="ARBA00022679"/>
    </source>
</evidence>
<evidence type="ECO:0000256" key="6">
    <source>
        <dbReference type="ARBA" id="ARBA00052218"/>
    </source>
</evidence>
<dbReference type="AlphaFoldDB" id="A0A520S203"/>
<sequence>MKDESLLRYSRQIMLPEIGIAGQERLLDSRVLIMGLGGLGCPVAMYLAASGVGHLTLADFDIVELSNLQRQIIHTTERIGLKKVESARIAIEELNPKTIVSCVAEKMDIHKLHKEIAHADIVIDCTDNFLTRFEINEVCVATKTPLVSGAAIRLEGQVLVYDPSIDSCPCYRCLHENSREGALNCAENGVSAVTVGVIGTIQATEAIKLLIGFGESLAGYILIFDAKYMEWKKIKLNKNSKCSCCSITGQEI</sequence>
<evidence type="ECO:0000259" key="14">
    <source>
        <dbReference type="Pfam" id="PF00899"/>
    </source>
</evidence>
<dbReference type="Gene3D" id="3.40.50.720">
    <property type="entry name" value="NAD(P)-binding Rossmann-like Domain"/>
    <property type="match status" value="1"/>
</dbReference>
<comment type="subunit">
    <text evidence="8">Homodimer. Forms a stable heterotetrameric complex of 2 MoeB and 2 MoaD during adenylation of MoaD.</text>
</comment>
<organism evidence="15 16">
    <name type="scientific">OM182 bacterium</name>
    <dbReference type="NCBI Taxonomy" id="2510334"/>
    <lineage>
        <taxon>Bacteria</taxon>
        <taxon>Pseudomonadati</taxon>
        <taxon>Pseudomonadota</taxon>
        <taxon>Gammaproteobacteria</taxon>
        <taxon>OMG group</taxon>
        <taxon>OM182 clade</taxon>
    </lineage>
</organism>
<dbReference type="CDD" id="cd00757">
    <property type="entry name" value="ThiF_MoeB_HesA_family"/>
    <property type="match status" value="1"/>
</dbReference>
<protein>
    <recommendedName>
        <fullName evidence="10">Molybdopterin-synthase adenylyltransferase</fullName>
        <ecNumber evidence="9">2.7.7.80</ecNumber>
    </recommendedName>
    <alternativeName>
        <fullName evidence="13">MoaD protein adenylase</fullName>
    </alternativeName>
    <alternativeName>
        <fullName evidence="11">Molybdopterin-converting factor subunit 1 adenylase</fullName>
    </alternativeName>
    <alternativeName>
        <fullName evidence="12">Sulfur carrier protein MoaD adenylyltransferase</fullName>
    </alternativeName>
</protein>
<accession>A0A520S203</accession>
<dbReference type="EC" id="2.7.7.80" evidence="9"/>
<dbReference type="InterPro" id="IPR045886">
    <property type="entry name" value="ThiF/MoeB/HesA"/>
</dbReference>
<dbReference type="InterPro" id="IPR035985">
    <property type="entry name" value="Ubiquitin-activating_enz"/>
</dbReference>
<gene>
    <name evidence="15" type="primary">moeB</name>
    <name evidence="15" type="ORF">EVA68_04185</name>
</gene>
<name>A0A520S203_9GAMM</name>
<proteinExistence type="inferred from homology"/>
<evidence type="ECO:0000256" key="2">
    <source>
        <dbReference type="ARBA" id="ARBA00009919"/>
    </source>
</evidence>